<dbReference type="GO" id="GO:0046930">
    <property type="term" value="C:pore complex"/>
    <property type="evidence" value="ECO:0007669"/>
    <property type="project" value="UniProtKB-KW"/>
</dbReference>
<dbReference type="SUPFAM" id="SSF103088">
    <property type="entry name" value="OmpA-like"/>
    <property type="match status" value="2"/>
</dbReference>
<dbReference type="Gene3D" id="3.30.1330.60">
    <property type="entry name" value="OmpA-like domain"/>
    <property type="match status" value="2"/>
</dbReference>
<evidence type="ECO:0000313" key="14">
    <source>
        <dbReference type="Proteomes" id="UP000007721"/>
    </source>
</evidence>
<evidence type="ECO:0000256" key="5">
    <source>
        <dbReference type="ARBA" id="ARBA00022729"/>
    </source>
</evidence>
<dbReference type="STRING" id="316067.Geob_1612"/>
<dbReference type="InterPro" id="IPR006664">
    <property type="entry name" value="OMP_bac"/>
</dbReference>
<keyword evidence="7" id="KW-0626">Porin</keyword>
<keyword evidence="8 10" id="KW-0472">Membrane</keyword>
<dbReference type="Proteomes" id="UP000007721">
    <property type="component" value="Chromosome"/>
</dbReference>
<evidence type="ECO:0000256" key="6">
    <source>
        <dbReference type="ARBA" id="ARBA00023065"/>
    </source>
</evidence>
<evidence type="ECO:0000256" key="1">
    <source>
        <dbReference type="ARBA" id="ARBA00004571"/>
    </source>
</evidence>
<feature type="domain" description="OmpA-like" evidence="12">
    <location>
        <begin position="354"/>
        <end position="472"/>
    </location>
</feature>
<evidence type="ECO:0000259" key="12">
    <source>
        <dbReference type="PROSITE" id="PS51123"/>
    </source>
</evidence>
<keyword evidence="3" id="KW-1134">Transmembrane beta strand</keyword>
<dbReference type="PANTHER" id="PTHR30329:SF21">
    <property type="entry name" value="LIPOPROTEIN YIAD-RELATED"/>
    <property type="match status" value="1"/>
</dbReference>
<dbReference type="InterPro" id="IPR036737">
    <property type="entry name" value="OmpA-like_sf"/>
</dbReference>
<dbReference type="Pfam" id="PF00691">
    <property type="entry name" value="OmpA"/>
    <property type="match status" value="2"/>
</dbReference>
<protein>
    <submittedName>
        <fullName evidence="13">Peptidoglycan-binding outer membrane protein, OMP_b-brl, OmpA and OmpA domain-containing</fullName>
    </submittedName>
</protein>
<name>B9M5Y9_GEODF</name>
<dbReference type="GO" id="GO:0009279">
    <property type="term" value="C:cell outer membrane"/>
    <property type="evidence" value="ECO:0007669"/>
    <property type="project" value="UniProtKB-SubCell"/>
</dbReference>
<dbReference type="eggNOG" id="COG2885">
    <property type="taxonomic scope" value="Bacteria"/>
</dbReference>
<dbReference type="AlphaFoldDB" id="B9M5Y9"/>
<dbReference type="InterPro" id="IPR027385">
    <property type="entry name" value="Beta-barrel_OMP"/>
</dbReference>
<proteinExistence type="predicted"/>
<dbReference type="InterPro" id="IPR006690">
    <property type="entry name" value="OMPA-like_CS"/>
</dbReference>
<dbReference type="CDD" id="cd07185">
    <property type="entry name" value="OmpA_C-like"/>
    <property type="match status" value="2"/>
</dbReference>
<keyword evidence="2" id="KW-0813">Transport</keyword>
<feature type="domain" description="OmpA-like" evidence="12">
    <location>
        <begin position="230"/>
        <end position="348"/>
    </location>
</feature>
<keyword evidence="4" id="KW-0812">Transmembrane</keyword>
<dbReference type="InterPro" id="IPR050330">
    <property type="entry name" value="Bact_OuterMem_StrucFunc"/>
</dbReference>
<evidence type="ECO:0000256" key="3">
    <source>
        <dbReference type="ARBA" id="ARBA00022452"/>
    </source>
</evidence>
<dbReference type="PANTHER" id="PTHR30329">
    <property type="entry name" value="STATOR ELEMENT OF FLAGELLAR MOTOR COMPLEX"/>
    <property type="match status" value="1"/>
</dbReference>
<feature type="signal peptide" evidence="11">
    <location>
        <begin position="1"/>
        <end position="24"/>
    </location>
</feature>
<sequence>MKKINFVICLVSLVTLSLLSPAMAEGIRPGSFTLSGIIGGYTFDGRQHIETRPVYGVRGGYNFTKHWGVEGLFDYARTESTRADQDINFYRYGGEVLLHVFPDNKLVPYLAAGYVGLTRDPEGQHTVSKGAFDYGIGAKYFLTDDLALRADFRNMVFREGANVQRPGEYHDEGTGFNYEYTIGLAWQFGGKGPEPAVMAAPEPPLLQVVPTPPVQEEAPPAPVPAAEPTPGRYKYCISLNLQFDIDKALIRAEDHREIARVGEFMQRYPDTTAVIEGHTDNVGTDEHNLDLSRRRAESVTNYLVDKFGIDRSRLSSTGYGFKHPVADNGTEAGKQKNRRIDAIIDCAFDVTKISPPERLCMSLLMEFETGRAEIQPRYHDEIAKVAEYMKRYPTTTALIEGHTDNTGTADFNQKLSQERAENVVNYLVEKLGIERSRLSAKGYGASRRLAYNTTAEGRKKNRRINAIFDCVVEK</sequence>
<gene>
    <name evidence="13" type="ordered locus">Geob_1612</name>
</gene>
<dbReference type="InterPro" id="IPR011250">
    <property type="entry name" value="OMP/PagP_B-barrel"/>
</dbReference>
<keyword evidence="9" id="KW-0998">Cell outer membrane</keyword>
<dbReference type="GO" id="GO:0006811">
    <property type="term" value="P:monoatomic ion transport"/>
    <property type="evidence" value="ECO:0007669"/>
    <property type="project" value="UniProtKB-KW"/>
</dbReference>
<evidence type="ECO:0000313" key="13">
    <source>
        <dbReference type="EMBL" id="ACM19970.1"/>
    </source>
</evidence>
<dbReference type="eggNOG" id="COG3047">
    <property type="taxonomic scope" value="Bacteria"/>
</dbReference>
<keyword evidence="6" id="KW-0406">Ion transport</keyword>
<evidence type="ECO:0000256" key="10">
    <source>
        <dbReference type="PROSITE-ProRule" id="PRU00473"/>
    </source>
</evidence>
<dbReference type="OrthoDB" id="5482786at2"/>
<keyword evidence="5 11" id="KW-0732">Signal</keyword>
<dbReference type="Gene3D" id="2.40.160.20">
    <property type="match status" value="1"/>
</dbReference>
<dbReference type="PRINTS" id="PR01021">
    <property type="entry name" value="OMPADOMAIN"/>
</dbReference>
<dbReference type="RefSeq" id="WP_012646699.1">
    <property type="nucleotide sequence ID" value="NC_011979.1"/>
</dbReference>
<dbReference type="HOGENOM" id="CLU_031536_2_0_7"/>
<evidence type="ECO:0000256" key="2">
    <source>
        <dbReference type="ARBA" id="ARBA00022448"/>
    </source>
</evidence>
<dbReference type="PROSITE" id="PS01068">
    <property type="entry name" value="OMPA_1"/>
    <property type="match status" value="1"/>
</dbReference>
<evidence type="ECO:0000256" key="9">
    <source>
        <dbReference type="ARBA" id="ARBA00023237"/>
    </source>
</evidence>
<evidence type="ECO:0000256" key="4">
    <source>
        <dbReference type="ARBA" id="ARBA00022692"/>
    </source>
</evidence>
<dbReference type="GO" id="GO:0015288">
    <property type="term" value="F:porin activity"/>
    <property type="evidence" value="ECO:0007669"/>
    <property type="project" value="UniProtKB-KW"/>
</dbReference>
<evidence type="ECO:0000256" key="11">
    <source>
        <dbReference type="SAM" id="SignalP"/>
    </source>
</evidence>
<dbReference type="InterPro" id="IPR006665">
    <property type="entry name" value="OmpA-like"/>
</dbReference>
<evidence type="ECO:0000256" key="8">
    <source>
        <dbReference type="ARBA" id="ARBA00023136"/>
    </source>
</evidence>
<dbReference type="Pfam" id="PF13505">
    <property type="entry name" value="OMP_b-brl"/>
    <property type="match status" value="1"/>
</dbReference>
<accession>B9M5Y9</accession>
<dbReference type="EMBL" id="CP001390">
    <property type="protein sequence ID" value="ACM19970.1"/>
    <property type="molecule type" value="Genomic_DNA"/>
</dbReference>
<comment type="subcellular location">
    <subcellularLocation>
        <location evidence="1">Cell outer membrane</location>
        <topology evidence="1">Multi-pass membrane protein</topology>
    </subcellularLocation>
</comment>
<feature type="chain" id="PRO_5002889014" evidence="11">
    <location>
        <begin position="25"/>
        <end position="474"/>
    </location>
</feature>
<dbReference type="PRINTS" id="PR01023">
    <property type="entry name" value="NAFLGMOTY"/>
</dbReference>
<dbReference type="KEGG" id="geo:Geob_1612"/>
<evidence type="ECO:0000256" key="7">
    <source>
        <dbReference type="ARBA" id="ARBA00023114"/>
    </source>
</evidence>
<reference evidence="13 14" key="1">
    <citation type="submission" date="2009-01" db="EMBL/GenBank/DDBJ databases">
        <title>Complete sequence of Geobacter sp. FRC-32.</title>
        <authorList>
            <consortium name="US DOE Joint Genome Institute"/>
            <person name="Lucas S."/>
            <person name="Copeland A."/>
            <person name="Lapidus A."/>
            <person name="Glavina del Rio T."/>
            <person name="Dalin E."/>
            <person name="Tice H."/>
            <person name="Bruce D."/>
            <person name="Goodwin L."/>
            <person name="Pitluck S."/>
            <person name="Saunders E."/>
            <person name="Brettin T."/>
            <person name="Detter J.C."/>
            <person name="Han C."/>
            <person name="Larimer F."/>
            <person name="Land M."/>
            <person name="Hauser L."/>
            <person name="Kyrpides N."/>
            <person name="Ovchinnikova G."/>
            <person name="Kostka J."/>
            <person name="Richardson P."/>
        </authorList>
    </citation>
    <scope>NUCLEOTIDE SEQUENCE [LARGE SCALE GENOMIC DNA]</scope>
    <source>
        <strain evidence="14">DSM 22248 / JCM 15807 / FRC-32</strain>
    </source>
</reference>
<organism evidence="13 14">
    <name type="scientific">Geotalea daltonii (strain DSM 22248 / JCM 15807 / FRC-32)</name>
    <name type="common">Geobacter daltonii</name>
    <dbReference type="NCBI Taxonomy" id="316067"/>
    <lineage>
        <taxon>Bacteria</taxon>
        <taxon>Pseudomonadati</taxon>
        <taxon>Thermodesulfobacteriota</taxon>
        <taxon>Desulfuromonadia</taxon>
        <taxon>Geobacterales</taxon>
        <taxon>Geobacteraceae</taxon>
        <taxon>Geotalea</taxon>
    </lineage>
</organism>
<dbReference type="SUPFAM" id="SSF56925">
    <property type="entry name" value="OMPA-like"/>
    <property type="match status" value="1"/>
</dbReference>
<keyword evidence="14" id="KW-1185">Reference proteome</keyword>
<dbReference type="PROSITE" id="PS51123">
    <property type="entry name" value="OMPA_2"/>
    <property type="match status" value="2"/>
</dbReference>